<evidence type="ECO:0000256" key="6">
    <source>
        <dbReference type="SAM" id="MobiDB-lite"/>
    </source>
</evidence>
<feature type="region of interest" description="Disordered" evidence="6">
    <location>
        <begin position="1"/>
        <end position="26"/>
    </location>
</feature>
<dbReference type="GO" id="GO:0005886">
    <property type="term" value="C:plasma membrane"/>
    <property type="evidence" value="ECO:0007669"/>
    <property type="project" value="UniProtKB-SubCell"/>
</dbReference>
<feature type="compositionally biased region" description="Polar residues" evidence="6">
    <location>
        <begin position="1"/>
        <end position="11"/>
    </location>
</feature>
<feature type="transmembrane region" description="Helical" evidence="7">
    <location>
        <begin position="167"/>
        <end position="185"/>
    </location>
</feature>
<reference evidence="9" key="1">
    <citation type="submission" date="2020-02" db="EMBL/GenBank/DDBJ databases">
        <authorList>
            <person name="Meier V. D."/>
        </authorList>
    </citation>
    <scope>NUCLEOTIDE SEQUENCE</scope>
    <source>
        <strain evidence="9">AVDCRST_MAG08</strain>
    </source>
</reference>
<accession>A0A6J4HJ19</accession>
<dbReference type="PANTHER" id="PTHR30294">
    <property type="entry name" value="MEMBRANE COMPONENT OF ABC TRANSPORTER YHHJ-RELATED"/>
    <property type="match status" value="1"/>
</dbReference>
<keyword evidence="3 7" id="KW-0812">Transmembrane</keyword>
<organism evidence="9">
    <name type="scientific">uncultured Acetobacteraceae bacterium</name>
    <dbReference type="NCBI Taxonomy" id="169975"/>
    <lineage>
        <taxon>Bacteria</taxon>
        <taxon>Pseudomonadati</taxon>
        <taxon>Pseudomonadota</taxon>
        <taxon>Alphaproteobacteria</taxon>
        <taxon>Acetobacterales</taxon>
        <taxon>Acetobacteraceae</taxon>
        <taxon>environmental samples</taxon>
    </lineage>
</organism>
<dbReference type="InterPro" id="IPR051449">
    <property type="entry name" value="ABC-2_transporter_component"/>
</dbReference>
<dbReference type="Pfam" id="PF12698">
    <property type="entry name" value="ABC2_membrane_3"/>
    <property type="match status" value="1"/>
</dbReference>
<evidence type="ECO:0000256" key="1">
    <source>
        <dbReference type="ARBA" id="ARBA00004651"/>
    </source>
</evidence>
<name>A0A6J4HJ19_9PROT</name>
<keyword evidence="4 7" id="KW-1133">Transmembrane helix</keyword>
<evidence type="ECO:0000256" key="3">
    <source>
        <dbReference type="ARBA" id="ARBA00022692"/>
    </source>
</evidence>
<gene>
    <name evidence="9" type="ORF">AVDCRST_MAG08-880</name>
</gene>
<proteinExistence type="predicted"/>
<evidence type="ECO:0000256" key="5">
    <source>
        <dbReference type="ARBA" id="ARBA00023136"/>
    </source>
</evidence>
<dbReference type="GO" id="GO:0140359">
    <property type="term" value="F:ABC-type transporter activity"/>
    <property type="evidence" value="ECO:0007669"/>
    <property type="project" value="InterPro"/>
</dbReference>
<evidence type="ECO:0000256" key="2">
    <source>
        <dbReference type="ARBA" id="ARBA00022475"/>
    </source>
</evidence>
<protein>
    <submittedName>
        <fullName evidence="9">Gliding motility-associated ABC transporter permease protein GldF</fullName>
    </submittedName>
</protein>
<feature type="transmembrane region" description="Helical" evidence="7">
    <location>
        <begin position="48"/>
        <end position="74"/>
    </location>
</feature>
<feature type="transmembrane region" description="Helical" evidence="7">
    <location>
        <begin position="255"/>
        <end position="273"/>
    </location>
</feature>
<evidence type="ECO:0000313" key="9">
    <source>
        <dbReference type="EMBL" id="CAA9225080.1"/>
    </source>
</evidence>
<evidence type="ECO:0000256" key="7">
    <source>
        <dbReference type="SAM" id="Phobius"/>
    </source>
</evidence>
<dbReference type="EMBL" id="CADCTG010000092">
    <property type="protein sequence ID" value="CAA9225080.1"/>
    <property type="molecule type" value="Genomic_DNA"/>
</dbReference>
<keyword evidence="5 7" id="KW-0472">Membrane</keyword>
<evidence type="ECO:0000259" key="8">
    <source>
        <dbReference type="Pfam" id="PF12698"/>
    </source>
</evidence>
<sequence length="279" mass="30037">MAAATTSTTDGPPSFAPPAAPAKPRRPLREYLPSIDLRPALVVARRELAGYFATPVATVFIVVFLALAGILTFGVGNFFARGQADLVAFFSFLPWLFLLIVPALTMRLWAEERRLGTIELLLTLPIAPWQAVLGKFLAAWAFCGIALALTFPFWITVNLLGSPENGIILSGYIGAFLVAGAFLAIGSAVSALTRNQVIAFVLAVVVCFLFAAAGTTVVTEFLSSNFPLLAEAARAVSVFERFNGFVRGVVAFRDLVFFASLIAFFLFVNVVVLDHRKAD</sequence>
<dbReference type="InterPro" id="IPR013525">
    <property type="entry name" value="ABC2_TM"/>
</dbReference>
<feature type="transmembrane region" description="Helical" evidence="7">
    <location>
        <begin position="86"/>
        <end position="110"/>
    </location>
</feature>
<dbReference type="AlphaFoldDB" id="A0A6J4HJ19"/>
<dbReference type="PANTHER" id="PTHR30294:SF29">
    <property type="entry name" value="MULTIDRUG ABC TRANSPORTER PERMEASE YBHS-RELATED"/>
    <property type="match status" value="1"/>
</dbReference>
<feature type="transmembrane region" description="Helical" evidence="7">
    <location>
        <begin position="197"/>
        <end position="218"/>
    </location>
</feature>
<feature type="domain" description="ABC-2 type transporter transmembrane" evidence="8">
    <location>
        <begin position="89"/>
        <end position="227"/>
    </location>
</feature>
<keyword evidence="2" id="KW-1003">Cell membrane</keyword>
<feature type="transmembrane region" description="Helical" evidence="7">
    <location>
        <begin position="131"/>
        <end position="155"/>
    </location>
</feature>
<evidence type="ECO:0000256" key="4">
    <source>
        <dbReference type="ARBA" id="ARBA00022989"/>
    </source>
</evidence>
<comment type="subcellular location">
    <subcellularLocation>
        <location evidence="1">Cell membrane</location>
        <topology evidence="1">Multi-pass membrane protein</topology>
    </subcellularLocation>
</comment>